<organism evidence="1 2">
    <name type="scientific">Pisum sativum</name>
    <name type="common">Garden pea</name>
    <name type="synonym">Lathyrus oleraceus</name>
    <dbReference type="NCBI Taxonomy" id="3888"/>
    <lineage>
        <taxon>Eukaryota</taxon>
        <taxon>Viridiplantae</taxon>
        <taxon>Streptophyta</taxon>
        <taxon>Embryophyta</taxon>
        <taxon>Tracheophyta</taxon>
        <taxon>Spermatophyta</taxon>
        <taxon>Magnoliopsida</taxon>
        <taxon>eudicotyledons</taxon>
        <taxon>Gunneridae</taxon>
        <taxon>Pentapetalae</taxon>
        <taxon>rosids</taxon>
        <taxon>fabids</taxon>
        <taxon>Fabales</taxon>
        <taxon>Fabaceae</taxon>
        <taxon>Papilionoideae</taxon>
        <taxon>50 kb inversion clade</taxon>
        <taxon>NPAAA clade</taxon>
        <taxon>Hologalegina</taxon>
        <taxon>IRL clade</taxon>
        <taxon>Fabeae</taxon>
        <taxon>Lathyrus</taxon>
    </lineage>
</organism>
<dbReference type="AlphaFoldDB" id="A0A9D4X9B1"/>
<evidence type="ECO:0008006" key="3">
    <source>
        <dbReference type="Google" id="ProtNLM"/>
    </source>
</evidence>
<dbReference type="Gramene" id="Psat04G0119000-T1">
    <property type="protein sequence ID" value="KAI5416052.1"/>
    <property type="gene ID" value="KIW84_041190"/>
</dbReference>
<keyword evidence="2" id="KW-1185">Reference proteome</keyword>
<protein>
    <recommendedName>
        <fullName evidence="3">Gag-pol polyprotein</fullName>
    </recommendedName>
</protein>
<dbReference type="EMBL" id="JAMSHJ010000004">
    <property type="protein sequence ID" value="KAI5416052.1"/>
    <property type="molecule type" value="Genomic_DNA"/>
</dbReference>
<evidence type="ECO:0000313" key="1">
    <source>
        <dbReference type="EMBL" id="KAI5416052.1"/>
    </source>
</evidence>
<dbReference type="Proteomes" id="UP001058974">
    <property type="component" value="Chromosome 4"/>
</dbReference>
<gene>
    <name evidence="1" type="ORF">KIW84_041190</name>
</gene>
<evidence type="ECO:0000313" key="2">
    <source>
        <dbReference type="Proteomes" id="UP001058974"/>
    </source>
</evidence>
<proteinExistence type="predicted"/>
<comment type="caution">
    <text evidence="1">The sequence shown here is derived from an EMBL/GenBank/DDBJ whole genome shotgun (WGS) entry which is preliminary data.</text>
</comment>
<reference evidence="1 2" key="1">
    <citation type="journal article" date="2022" name="Nat. Genet.">
        <title>Improved pea reference genome and pan-genome highlight genomic features and evolutionary characteristics.</title>
        <authorList>
            <person name="Yang T."/>
            <person name="Liu R."/>
            <person name="Luo Y."/>
            <person name="Hu S."/>
            <person name="Wang D."/>
            <person name="Wang C."/>
            <person name="Pandey M.K."/>
            <person name="Ge S."/>
            <person name="Xu Q."/>
            <person name="Li N."/>
            <person name="Li G."/>
            <person name="Huang Y."/>
            <person name="Saxena R.K."/>
            <person name="Ji Y."/>
            <person name="Li M."/>
            <person name="Yan X."/>
            <person name="He Y."/>
            <person name="Liu Y."/>
            <person name="Wang X."/>
            <person name="Xiang C."/>
            <person name="Varshney R.K."/>
            <person name="Ding H."/>
            <person name="Gao S."/>
            <person name="Zong X."/>
        </authorList>
    </citation>
    <scope>NUCLEOTIDE SEQUENCE [LARGE SCALE GENOMIC DNA]</scope>
    <source>
        <strain evidence="1 2">cv. Zhongwan 6</strain>
    </source>
</reference>
<accession>A0A9D4X9B1</accession>
<name>A0A9D4X9B1_PEA</name>
<sequence length="105" mass="11995">MENSATIASISANLNSVSVLNGENFKDWKENIKLVLGCMDLDLALRKEQPASPIESTTSKQMKDYEKWDRSNHMCLMIIKRFKKSDKAEKNTLLQNLISVKYQGK</sequence>